<dbReference type="InterPro" id="IPR015813">
    <property type="entry name" value="Pyrv/PenolPyrv_kinase-like_dom"/>
</dbReference>
<dbReference type="RefSeq" id="WP_281805464.1">
    <property type="nucleotide sequence ID" value="NZ_BSDO01000001.1"/>
</dbReference>
<dbReference type="Proteomes" id="UP001144397">
    <property type="component" value="Unassembled WGS sequence"/>
</dbReference>
<protein>
    <submittedName>
        <fullName evidence="1 2">Methylisocitrate lyase</fullName>
    </submittedName>
</protein>
<keyword evidence="4" id="KW-1185">Reference proteome</keyword>
<dbReference type="InterPro" id="IPR018523">
    <property type="entry name" value="Isocitrate_lyase_ph_CS"/>
</dbReference>
<evidence type="ECO:0000313" key="1">
    <source>
        <dbReference type="EMBL" id="GLI21061.1"/>
    </source>
</evidence>
<dbReference type="Pfam" id="PF13714">
    <property type="entry name" value="PEP_mutase"/>
    <property type="match status" value="1"/>
</dbReference>
<gene>
    <name evidence="2" type="ORF">GGQ86_001249</name>
    <name evidence="1" type="ORF">XFLAVUS301_07350</name>
</gene>
<dbReference type="PROSITE" id="PS00161">
    <property type="entry name" value="ISOCITRATE_LYASE"/>
    <property type="match status" value="1"/>
</dbReference>
<dbReference type="SUPFAM" id="SSF51621">
    <property type="entry name" value="Phosphoenolpyruvate/pyruvate domain"/>
    <property type="match status" value="1"/>
</dbReference>
<dbReference type="Proteomes" id="UP001245370">
    <property type="component" value="Unassembled WGS sequence"/>
</dbReference>
<comment type="caution">
    <text evidence="1">The sequence shown here is derived from an EMBL/GenBank/DDBJ whole genome shotgun (WGS) entry which is preliminary data.</text>
</comment>
<proteinExistence type="predicted"/>
<organism evidence="1 3">
    <name type="scientific">Xanthobacter flavus</name>
    <dbReference type="NCBI Taxonomy" id="281"/>
    <lineage>
        <taxon>Bacteria</taxon>
        <taxon>Pseudomonadati</taxon>
        <taxon>Pseudomonadota</taxon>
        <taxon>Alphaproteobacteria</taxon>
        <taxon>Hyphomicrobiales</taxon>
        <taxon>Xanthobacteraceae</taxon>
        <taxon>Xanthobacter</taxon>
    </lineage>
</organism>
<dbReference type="GO" id="GO:0016833">
    <property type="term" value="F:oxo-acid-lyase activity"/>
    <property type="evidence" value="ECO:0007669"/>
    <property type="project" value="UniProtKB-ARBA"/>
</dbReference>
<evidence type="ECO:0000313" key="4">
    <source>
        <dbReference type="Proteomes" id="UP001245370"/>
    </source>
</evidence>
<dbReference type="PANTHER" id="PTHR42905:SF5">
    <property type="entry name" value="CARBOXYVINYL-CARBOXYPHOSPHONATE PHOSPHORYLMUTASE, CHLOROPLASTIC"/>
    <property type="match status" value="1"/>
</dbReference>
<dbReference type="InterPro" id="IPR039556">
    <property type="entry name" value="ICL/PEPM"/>
</dbReference>
<reference evidence="2 4" key="2">
    <citation type="submission" date="2023-07" db="EMBL/GenBank/DDBJ databases">
        <title>Genomic Encyclopedia of Type Strains, Phase IV (KMG-IV): sequencing the most valuable type-strain genomes for metagenomic binning, comparative biology and taxonomic classification.</title>
        <authorList>
            <person name="Goeker M."/>
        </authorList>
    </citation>
    <scope>NUCLEOTIDE SEQUENCE [LARGE SCALE GENOMIC DNA]</scope>
    <source>
        <strain evidence="2 4">DSM 338</strain>
    </source>
</reference>
<dbReference type="CDD" id="cd00377">
    <property type="entry name" value="ICL_PEPM"/>
    <property type="match status" value="1"/>
</dbReference>
<dbReference type="EMBL" id="JAVDPY010000002">
    <property type="protein sequence ID" value="MDR6332785.1"/>
    <property type="molecule type" value="Genomic_DNA"/>
</dbReference>
<name>A0A9W6FID6_XANFL</name>
<dbReference type="InterPro" id="IPR040442">
    <property type="entry name" value="Pyrv_kinase-like_dom_sf"/>
</dbReference>
<reference evidence="1" key="1">
    <citation type="submission" date="2022-12" db="EMBL/GenBank/DDBJ databases">
        <title>Reference genome sequencing for broad-spectrum identification of bacterial and archaeal isolates by mass spectrometry.</title>
        <authorList>
            <person name="Sekiguchi Y."/>
            <person name="Tourlousse D.M."/>
        </authorList>
    </citation>
    <scope>NUCLEOTIDE SEQUENCE</scope>
    <source>
        <strain evidence="1">301</strain>
    </source>
</reference>
<dbReference type="AlphaFoldDB" id="A0A9W6FID6"/>
<dbReference type="Gene3D" id="3.20.20.60">
    <property type="entry name" value="Phosphoenolpyruvate-binding domains"/>
    <property type="match status" value="1"/>
</dbReference>
<accession>A0A9W6FID6</accession>
<keyword evidence="1" id="KW-0456">Lyase</keyword>
<evidence type="ECO:0000313" key="3">
    <source>
        <dbReference type="Proteomes" id="UP001144397"/>
    </source>
</evidence>
<sequence length="291" mass="30839">MPHPAALLRARLARPEILVVPGGGSPLELKLIEGAGFEAGYVSGYAAAAARHGVPDIGLVAYAEQAELVRATRQVTDIPLIVDCDTGYGDVANVARTVRGMEALGVAAVQIEDQAWPKKCGHMDGKIVESEDVALRKLDAALAARRADTVVIARTDARGPHGLEAALSRCRKFRAAGADVLFVDGPESAEELRIIGRELDGPLMVNMSESGKTPLFPAAELEAMGFSIVIFPSSTVRITVRQVSAFLADLKTGGDSRPWMDRMASLSETNAALGLPEIKAFEATILEGRKS</sequence>
<dbReference type="PANTHER" id="PTHR42905">
    <property type="entry name" value="PHOSPHOENOLPYRUVATE CARBOXYLASE"/>
    <property type="match status" value="1"/>
</dbReference>
<dbReference type="EMBL" id="BSDO01000001">
    <property type="protein sequence ID" value="GLI21061.1"/>
    <property type="molecule type" value="Genomic_DNA"/>
</dbReference>
<evidence type="ECO:0000313" key="2">
    <source>
        <dbReference type="EMBL" id="MDR6332785.1"/>
    </source>
</evidence>
<dbReference type="GeneID" id="95761529"/>